<name>A0ACC2TBB9_9FUNG</name>
<gene>
    <name evidence="1" type="ORF">DSO57_1032994</name>
</gene>
<proteinExistence type="predicted"/>
<protein>
    <submittedName>
        <fullName evidence="1">Uncharacterized protein</fullName>
    </submittedName>
</protein>
<evidence type="ECO:0000313" key="2">
    <source>
        <dbReference type="Proteomes" id="UP001165960"/>
    </source>
</evidence>
<reference evidence="1" key="1">
    <citation type="submission" date="2022-04" db="EMBL/GenBank/DDBJ databases">
        <title>Genome of the entomopathogenic fungus Entomophthora muscae.</title>
        <authorList>
            <person name="Elya C."/>
            <person name="Lovett B.R."/>
            <person name="Lee E."/>
            <person name="Macias A.M."/>
            <person name="Hajek A.E."/>
            <person name="De Bivort B.L."/>
            <person name="Kasson M.T."/>
            <person name="De Fine Licht H.H."/>
            <person name="Stajich J.E."/>
        </authorList>
    </citation>
    <scope>NUCLEOTIDE SEQUENCE</scope>
    <source>
        <strain evidence="1">Berkeley</strain>
    </source>
</reference>
<accession>A0ACC2TBB9</accession>
<dbReference type="Proteomes" id="UP001165960">
    <property type="component" value="Unassembled WGS sequence"/>
</dbReference>
<evidence type="ECO:0000313" key="1">
    <source>
        <dbReference type="EMBL" id="KAJ9071864.1"/>
    </source>
</evidence>
<comment type="caution">
    <text evidence="1">The sequence shown here is derived from an EMBL/GenBank/DDBJ whole genome shotgun (WGS) entry which is preliminary data.</text>
</comment>
<organism evidence="1 2">
    <name type="scientific">Entomophthora muscae</name>
    <dbReference type="NCBI Taxonomy" id="34485"/>
    <lineage>
        <taxon>Eukaryota</taxon>
        <taxon>Fungi</taxon>
        <taxon>Fungi incertae sedis</taxon>
        <taxon>Zoopagomycota</taxon>
        <taxon>Entomophthoromycotina</taxon>
        <taxon>Entomophthoromycetes</taxon>
        <taxon>Entomophthorales</taxon>
        <taxon>Entomophthoraceae</taxon>
        <taxon>Entomophthora</taxon>
    </lineage>
</organism>
<dbReference type="EMBL" id="QTSX02003094">
    <property type="protein sequence ID" value="KAJ9071864.1"/>
    <property type="molecule type" value="Genomic_DNA"/>
</dbReference>
<sequence>MNPILRLGFPVVYLCHAAEHNNILGHAQETLTTSESVVRSLACDNLGFSALKLIPKTPCPGPLCLSPPRTWWFWSKKKVWAPKSMPPSAPPGYLMK</sequence>
<keyword evidence="2" id="KW-1185">Reference proteome</keyword>